<evidence type="ECO:0000313" key="1">
    <source>
        <dbReference type="EMBL" id="PIR87746.1"/>
    </source>
</evidence>
<evidence type="ECO:0000313" key="2">
    <source>
        <dbReference type="Proteomes" id="UP000230903"/>
    </source>
</evidence>
<dbReference type="InterPro" id="IPR036265">
    <property type="entry name" value="HIT-like_sf"/>
</dbReference>
<organism evidence="1 2">
    <name type="scientific">Candidatus Harrisonbacteria bacterium CG10_big_fil_rev_8_21_14_0_10_45_28</name>
    <dbReference type="NCBI Taxonomy" id="1974586"/>
    <lineage>
        <taxon>Bacteria</taxon>
        <taxon>Candidatus Harrisoniibacteriota</taxon>
    </lineage>
</organism>
<reference evidence="2" key="1">
    <citation type="submission" date="2017-09" db="EMBL/GenBank/DDBJ databases">
        <title>Depth-based differentiation of microbial function through sediment-hosted aquifers and enrichment of novel symbionts in the deep terrestrial subsurface.</title>
        <authorList>
            <person name="Probst A.J."/>
            <person name="Ladd B."/>
            <person name="Jarett J.K."/>
            <person name="Geller-Mcgrath D.E."/>
            <person name="Sieber C.M.K."/>
            <person name="Emerson J.B."/>
            <person name="Anantharaman K."/>
            <person name="Thomas B.C."/>
            <person name="Malmstrom R."/>
            <person name="Stieglmeier M."/>
            <person name="Klingl A."/>
            <person name="Woyke T."/>
            <person name="Ryan C.M."/>
            <person name="Banfield J.F."/>
        </authorList>
    </citation>
    <scope>NUCLEOTIDE SEQUENCE [LARGE SCALE GENOMIC DNA]</scope>
</reference>
<dbReference type="Proteomes" id="UP000230903">
    <property type="component" value="Unassembled WGS sequence"/>
</dbReference>
<dbReference type="SUPFAM" id="SSF54197">
    <property type="entry name" value="HIT-like"/>
    <property type="match status" value="1"/>
</dbReference>
<evidence type="ECO:0008006" key="3">
    <source>
        <dbReference type="Google" id="ProtNLM"/>
    </source>
</evidence>
<gene>
    <name evidence="1" type="ORF">COU10_02945</name>
</gene>
<protein>
    <recommendedName>
        <fullName evidence="3">HIT domain-containing protein</fullName>
    </recommendedName>
</protein>
<proteinExistence type="predicted"/>
<dbReference type="AlphaFoldDB" id="A0A2H0UQ03"/>
<dbReference type="Gene3D" id="3.30.428.10">
    <property type="entry name" value="HIT-like"/>
    <property type="match status" value="1"/>
</dbReference>
<sequence>MNLVLIFRFMKGKNRTIDLNNIHDEEQGRVMERIEKDGVCPFCLENFTKYHKKPILKEGKYWLLTENEWPYKNTRVHMLAVHKEHIESIAQMKTEAFAELGELFKWVVEEYAVAGGGLFMRFGETKYTGGSVTHLHAQILQADIDSPGYEKLKVRLG</sequence>
<dbReference type="EMBL" id="PFBC01000047">
    <property type="protein sequence ID" value="PIR87746.1"/>
    <property type="molecule type" value="Genomic_DNA"/>
</dbReference>
<accession>A0A2H0UQ03</accession>
<name>A0A2H0UQ03_9BACT</name>
<comment type="caution">
    <text evidence="1">The sequence shown here is derived from an EMBL/GenBank/DDBJ whole genome shotgun (WGS) entry which is preliminary data.</text>
</comment>